<dbReference type="PANTHER" id="PTHR35604">
    <property type="entry name" value="TRANSPOSASE INSH FOR INSERTION SEQUENCE ELEMENT IS5A-RELATED"/>
    <property type="match status" value="1"/>
</dbReference>
<proteinExistence type="predicted"/>
<name>A0A2S8IP10_BURCE</name>
<feature type="domain" description="Transposase InsH N-terminal" evidence="1">
    <location>
        <begin position="16"/>
        <end position="74"/>
    </location>
</feature>
<dbReference type="PANTHER" id="PTHR35604:SF2">
    <property type="entry name" value="TRANSPOSASE INSH FOR INSERTION SEQUENCE ELEMENT IS5A-RELATED"/>
    <property type="match status" value="1"/>
</dbReference>
<sequence length="198" mass="22007">MRGADTFTESLFTMRKLEDFVPADHPLRAIRKMANAALSKMNGLFAGMYEADAKGGRPSVAPEKLLRAMLLQVMINDARQALDDPAREITLGAGKGYDAQEFVQACVDMKVTPHVSQNKTGRHSAVPDAIAQSEGYAVSQQKLKLIEQGFRWAKTVGGMRPVMVYRLKKVDQMFELTMAAYNLVRMRTLGQIRTQVAQ</sequence>
<dbReference type="InterPro" id="IPR008490">
    <property type="entry name" value="Transposase_InsH_N"/>
</dbReference>
<protein>
    <recommendedName>
        <fullName evidence="1">Transposase InsH N-terminal domain-containing protein</fullName>
    </recommendedName>
</protein>
<reference evidence="2 3" key="1">
    <citation type="submission" date="2018-02" db="EMBL/GenBank/DDBJ databases">
        <title>Draft genome sequencing of Burkholderia cepacia Y14-15.</title>
        <authorList>
            <person name="Zheng B.-X."/>
        </authorList>
    </citation>
    <scope>NUCLEOTIDE SEQUENCE [LARGE SCALE GENOMIC DNA]</scope>
    <source>
        <strain evidence="2 3">Y14-15</strain>
    </source>
</reference>
<dbReference type="Pfam" id="PF05598">
    <property type="entry name" value="DUF772"/>
    <property type="match status" value="1"/>
</dbReference>
<organism evidence="2 3">
    <name type="scientific">Burkholderia cepacia</name>
    <name type="common">Pseudomonas cepacia</name>
    <dbReference type="NCBI Taxonomy" id="292"/>
    <lineage>
        <taxon>Bacteria</taxon>
        <taxon>Pseudomonadati</taxon>
        <taxon>Pseudomonadota</taxon>
        <taxon>Betaproteobacteria</taxon>
        <taxon>Burkholderiales</taxon>
        <taxon>Burkholderiaceae</taxon>
        <taxon>Burkholderia</taxon>
        <taxon>Burkholderia cepacia complex</taxon>
    </lineage>
</organism>
<evidence type="ECO:0000259" key="1">
    <source>
        <dbReference type="Pfam" id="PF05598"/>
    </source>
</evidence>
<dbReference type="Proteomes" id="UP000238206">
    <property type="component" value="Unassembled WGS sequence"/>
</dbReference>
<evidence type="ECO:0000313" key="3">
    <source>
        <dbReference type="Proteomes" id="UP000238206"/>
    </source>
</evidence>
<dbReference type="AlphaFoldDB" id="A0A2S8IP10"/>
<dbReference type="EMBL" id="PUIQ01000024">
    <property type="protein sequence ID" value="PQP16516.1"/>
    <property type="molecule type" value="Genomic_DNA"/>
</dbReference>
<dbReference type="RefSeq" id="WP_105391732.1">
    <property type="nucleotide sequence ID" value="NZ_PUIQ01000024.1"/>
</dbReference>
<comment type="caution">
    <text evidence="2">The sequence shown here is derived from an EMBL/GenBank/DDBJ whole genome shotgun (WGS) entry which is preliminary data.</text>
</comment>
<evidence type="ECO:0000313" key="2">
    <source>
        <dbReference type="EMBL" id="PQP16516.1"/>
    </source>
</evidence>
<gene>
    <name evidence="2" type="ORF">C5615_19985</name>
</gene>
<accession>A0A2S8IP10</accession>